<reference evidence="3" key="1">
    <citation type="submission" date="2015-10" db="EMBL/GenBank/DDBJ databases">
        <title>Genome of Paenibacillus bovis sp. nov.</title>
        <authorList>
            <person name="Wu Z."/>
            <person name="Gao C."/>
            <person name="Liu Z."/>
            <person name="Zheng H."/>
        </authorList>
    </citation>
    <scope>NUCLEOTIDE SEQUENCE [LARGE SCALE GENOMIC DNA]</scope>
    <source>
        <strain evidence="3">BD3526</strain>
    </source>
</reference>
<dbReference type="OrthoDB" id="1682722at2"/>
<keyword evidence="3" id="KW-1185">Reference proteome</keyword>
<dbReference type="InterPro" id="IPR052022">
    <property type="entry name" value="26kDa_periplasmic_antigen"/>
</dbReference>
<evidence type="ECO:0000313" key="2">
    <source>
        <dbReference type="EMBL" id="ANF95205.1"/>
    </source>
</evidence>
<dbReference type="PANTHER" id="PTHR34387:SF2">
    <property type="entry name" value="SLR1258 PROTEIN"/>
    <property type="match status" value="1"/>
</dbReference>
<gene>
    <name evidence="2" type="ORF">AR543_03625</name>
</gene>
<name>A0A172ZC33_9BACL</name>
<proteinExistence type="predicted"/>
<dbReference type="Gene3D" id="3.30.70.2970">
    <property type="entry name" value="Protein of unknown function (DUF541), domain 2"/>
    <property type="match status" value="1"/>
</dbReference>
<sequence>MKKNHYMASLLLAGAVFTSVGMGVSLPGASTAYAAETASMTAMAGTINVSGNGKLSVKPDVAYLSVGVQTTAATASKAQAANAQKMSKLNNLLKNKWSITDKDIESVQFYVQPNYSYNEKDQQKVTGYTAYHTLQVTYRNMDKIGALLDAASAAGANNVGSVSFNVENTKTYEDQVIQKAMADAAAKAGSIAKAANRTLGDLVSVSEAGVEAPPVYVSQSAAMESARADKSTEIEPGMVELNISLNVQYAMK</sequence>
<dbReference type="PANTHER" id="PTHR34387">
    <property type="entry name" value="SLR1258 PROTEIN"/>
    <property type="match status" value="1"/>
</dbReference>
<protein>
    <recommendedName>
        <fullName evidence="4">SIMPL domain-containing protein</fullName>
    </recommendedName>
</protein>
<organism evidence="2 3">
    <name type="scientific">Paenibacillus bovis</name>
    <dbReference type="NCBI Taxonomy" id="1616788"/>
    <lineage>
        <taxon>Bacteria</taxon>
        <taxon>Bacillati</taxon>
        <taxon>Bacillota</taxon>
        <taxon>Bacilli</taxon>
        <taxon>Bacillales</taxon>
        <taxon>Paenibacillaceae</taxon>
        <taxon>Paenibacillus</taxon>
    </lineage>
</organism>
<dbReference type="EMBL" id="CP013023">
    <property type="protein sequence ID" value="ANF95205.1"/>
    <property type="molecule type" value="Genomic_DNA"/>
</dbReference>
<dbReference type="Proteomes" id="UP000078148">
    <property type="component" value="Chromosome"/>
</dbReference>
<evidence type="ECO:0000313" key="3">
    <source>
        <dbReference type="Proteomes" id="UP000078148"/>
    </source>
</evidence>
<dbReference type="RefSeq" id="WP_060531911.1">
    <property type="nucleotide sequence ID" value="NZ_CP013023.1"/>
</dbReference>
<keyword evidence="1" id="KW-0732">Signal</keyword>
<dbReference type="GO" id="GO:0006974">
    <property type="term" value="P:DNA damage response"/>
    <property type="evidence" value="ECO:0007669"/>
    <property type="project" value="TreeGrafter"/>
</dbReference>
<dbReference type="Gene3D" id="3.30.110.170">
    <property type="entry name" value="Protein of unknown function (DUF541), domain 1"/>
    <property type="match status" value="1"/>
</dbReference>
<feature type="signal peptide" evidence="1">
    <location>
        <begin position="1"/>
        <end position="34"/>
    </location>
</feature>
<accession>A0A172ZC33</accession>
<dbReference type="InterPro" id="IPR007497">
    <property type="entry name" value="SIMPL/DUF541"/>
</dbReference>
<dbReference type="KEGG" id="pbv:AR543_03625"/>
<reference evidence="2 3" key="2">
    <citation type="journal article" date="2016" name="Int. J. Syst. Evol. Microbiol.">
        <title>Paenibacillus bovis sp. nov., isolated from raw yak (Bos grunniens) milk.</title>
        <authorList>
            <person name="Gao C."/>
            <person name="Han J."/>
            <person name="Liu Z."/>
            <person name="Xu X."/>
            <person name="Hang F."/>
            <person name="Wu Z."/>
        </authorList>
    </citation>
    <scope>NUCLEOTIDE SEQUENCE [LARGE SCALE GENOMIC DNA]</scope>
    <source>
        <strain evidence="2 3">BD3526</strain>
    </source>
</reference>
<dbReference type="STRING" id="1616788.AR543_03625"/>
<feature type="chain" id="PRO_5008005720" description="SIMPL domain-containing protein" evidence="1">
    <location>
        <begin position="35"/>
        <end position="252"/>
    </location>
</feature>
<dbReference type="Pfam" id="PF04402">
    <property type="entry name" value="SIMPL"/>
    <property type="match status" value="1"/>
</dbReference>
<evidence type="ECO:0000256" key="1">
    <source>
        <dbReference type="SAM" id="SignalP"/>
    </source>
</evidence>
<evidence type="ECO:0008006" key="4">
    <source>
        <dbReference type="Google" id="ProtNLM"/>
    </source>
</evidence>
<dbReference type="AlphaFoldDB" id="A0A172ZC33"/>